<dbReference type="OMA" id="WPRGWNQ"/>
<accession>A0A1I8B3C8</accession>
<organism evidence="4 5">
    <name type="scientific">Meloidogyne hapla</name>
    <name type="common">Root-knot nematode worm</name>
    <dbReference type="NCBI Taxonomy" id="6305"/>
    <lineage>
        <taxon>Eukaryota</taxon>
        <taxon>Metazoa</taxon>
        <taxon>Ecdysozoa</taxon>
        <taxon>Nematoda</taxon>
        <taxon>Chromadorea</taxon>
        <taxon>Rhabditida</taxon>
        <taxon>Tylenchina</taxon>
        <taxon>Tylenchomorpha</taxon>
        <taxon>Tylenchoidea</taxon>
        <taxon>Meloidogynidae</taxon>
        <taxon>Meloidogyninae</taxon>
        <taxon>Meloidogyne</taxon>
    </lineage>
</organism>
<dbReference type="InterPro" id="IPR050645">
    <property type="entry name" value="Histidine_acid_phosphatase"/>
</dbReference>
<dbReference type="AlphaFoldDB" id="A0A1I8B3C8"/>
<keyword evidence="3" id="KW-1133">Transmembrane helix</keyword>
<comment type="similarity">
    <text evidence="2">Belongs to the histidine acid phosphatase family.</text>
</comment>
<protein>
    <submittedName>
        <fullName evidence="5">Acid phosphatase</fullName>
    </submittedName>
</protein>
<dbReference type="PANTHER" id="PTHR11567">
    <property type="entry name" value="ACID PHOSPHATASE-RELATED"/>
    <property type="match status" value="1"/>
</dbReference>
<evidence type="ECO:0000313" key="5">
    <source>
        <dbReference type="WBParaSite" id="MhA1_Contig127.frz3.gene56"/>
    </source>
</evidence>
<dbReference type="InterPro" id="IPR000560">
    <property type="entry name" value="His_Pase_clade-2"/>
</dbReference>
<name>A0A1I8B3C8_MELHA</name>
<dbReference type="GO" id="GO:0003993">
    <property type="term" value="F:acid phosphatase activity"/>
    <property type="evidence" value="ECO:0007669"/>
    <property type="project" value="UniProtKB-EC"/>
</dbReference>
<keyword evidence="3" id="KW-0812">Transmembrane</keyword>
<dbReference type="CDD" id="cd07061">
    <property type="entry name" value="HP_HAP_like"/>
    <property type="match status" value="1"/>
</dbReference>
<comment type="catalytic activity">
    <reaction evidence="1">
        <text>a phosphate monoester + H2O = an alcohol + phosphate</text>
        <dbReference type="Rhea" id="RHEA:15017"/>
        <dbReference type="ChEBI" id="CHEBI:15377"/>
        <dbReference type="ChEBI" id="CHEBI:30879"/>
        <dbReference type="ChEBI" id="CHEBI:43474"/>
        <dbReference type="ChEBI" id="CHEBI:67140"/>
        <dbReference type="EC" id="3.1.3.2"/>
    </reaction>
</comment>
<evidence type="ECO:0000256" key="2">
    <source>
        <dbReference type="ARBA" id="ARBA00005375"/>
    </source>
</evidence>
<dbReference type="Proteomes" id="UP000095281">
    <property type="component" value="Unplaced"/>
</dbReference>
<dbReference type="PROSITE" id="PS00616">
    <property type="entry name" value="HIS_ACID_PHOSPHAT_1"/>
    <property type="match status" value="1"/>
</dbReference>
<evidence type="ECO:0000313" key="4">
    <source>
        <dbReference type="Proteomes" id="UP000095281"/>
    </source>
</evidence>
<dbReference type="InterPro" id="IPR029033">
    <property type="entry name" value="His_PPase_superfam"/>
</dbReference>
<evidence type="ECO:0000256" key="1">
    <source>
        <dbReference type="ARBA" id="ARBA00000032"/>
    </source>
</evidence>
<evidence type="ECO:0000256" key="3">
    <source>
        <dbReference type="SAM" id="Phobius"/>
    </source>
</evidence>
<dbReference type="Gene3D" id="3.40.50.1240">
    <property type="entry name" value="Phosphoglycerate mutase-like"/>
    <property type="match status" value="2"/>
</dbReference>
<keyword evidence="3" id="KW-0472">Membrane</keyword>
<reference evidence="5" key="1">
    <citation type="submission" date="2016-11" db="UniProtKB">
        <authorList>
            <consortium name="WormBaseParasite"/>
        </authorList>
    </citation>
    <scope>IDENTIFICATION</scope>
</reference>
<dbReference type="Pfam" id="PF00328">
    <property type="entry name" value="His_Phos_2"/>
    <property type="match status" value="2"/>
</dbReference>
<sequence>MHSFYFYINFIIFIHFLALLVFAKREIAFIQCIWRHGDRAPKKLPYPDDPYDEKYWPRGWNQLTNLGMQQMNELGQFFRQRYVEEWPFLSSSYDPDELLKPTSFECPTYDGIKNSIKKHLENDLKKKYKDLFEFVQIKVFNSTKPVSLHQVASLNNLNRELAHNFTQPAWVERRWPQYGNWSTLELVTDLRRLERINEFKRPEMAYLMGGYLLGDWINRAEKVINSKSPNEAEKAVLYSSHDGTLQALLSLIGHGFDQLVPYASSICMEILKKNDTFNIEMFYRHSGLVQHIEFPDCPLNQCTAELLLKFLRTRAIFERKRLYELCGSGDAYCKV</sequence>
<proteinExistence type="inferred from homology"/>
<dbReference type="PANTHER" id="PTHR11567:SF210">
    <property type="entry name" value="ACID PHOSPHATASE 5-RELATED"/>
    <property type="match status" value="1"/>
</dbReference>
<feature type="transmembrane region" description="Helical" evidence="3">
    <location>
        <begin position="6"/>
        <end position="23"/>
    </location>
</feature>
<dbReference type="WBParaSite" id="MhA1_Contig127.frz3.gene56">
    <property type="protein sequence ID" value="MhA1_Contig127.frz3.gene56"/>
    <property type="gene ID" value="MhA1_Contig127.frz3.gene56"/>
</dbReference>
<keyword evidence="4" id="KW-1185">Reference proteome</keyword>
<dbReference type="InterPro" id="IPR033379">
    <property type="entry name" value="Acid_Pase_AS"/>
</dbReference>
<dbReference type="SUPFAM" id="SSF53254">
    <property type="entry name" value="Phosphoglycerate mutase-like"/>
    <property type="match status" value="1"/>
</dbReference>